<gene>
    <name evidence="1" type="ORF">SMSP2_00194</name>
</gene>
<accession>A0A1Q2MB27</accession>
<dbReference type="OrthoDB" id="9774262at2"/>
<proteinExistence type="predicted"/>
<name>A0A1Q2MB27_9BACT</name>
<dbReference type="STRING" id="1851148.SMSP2_00194"/>
<dbReference type="InterPro" id="IPR017853">
    <property type="entry name" value="GH"/>
</dbReference>
<keyword evidence="2" id="KW-1185">Reference proteome</keyword>
<organism evidence="1 2">
    <name type="scientific">Limihaloglobus sulfuriphilus</name>
    <dbReference type="NCBI Taxonomy" id="1851148"/>
    <lineage>
        <taxon>Bacteria</taxon>
        <taxon>Pseudomonadati</taxon>
        <taxon>Planctomycetota</taxon>
        <taxon>Phycisphaerae</taxon>
        <taxon>Sedimentisphaerales</taxon>
        <taxon>Sedimentisphaeraceae</taxon>
        <taxon>Limihaloglobus</taxon>
    </lineage>
</organism>
<dbReference type="KEGG" id="pbas:SMSP2_00194"/>
<dbReference type="EMBL" id="CP019646">
    <property type="protein sequence ID" value="AQQ69860.1"/>
    <property type="molecule type" value="Genomic_DNA"/>
</dbReference>
<evidence type="ECO:0000313" key="1">
    <source>
        <dbReference type="EMBL" id="AQQ69860.1"/>
    </source>
</evidence>
<sequence length="955" mass="106108">MKYAALILLLVCAVDGFGLTPRVAFVGENPVLEKRLNESGFTVTALTFDQLCDGHQFSREKYDILLLTDSERFPQDAGENLLGFLREGGSLAALGGCAFSRPLYKSAGRRLSKDEVLTASLEFSGVENCDAFIDSIERKAELTRSCDNMDRPGRVEVVNTGQARYLRFHVADFTRWDTFRLPFRGKAGANALVLTTRSVSGLSEIMVEVRESDSSRWMARVPAQRDWQTHTILESSFVFIPDGSPPNRGKRGDFPDMSKLEFIQYGLVFDYSPQKQGDYTFSIGNAATVKIDLPEGFGKPVTPKRLPIFYDEPANRYKDAVSISRFEENAKPLSMTLSGISAIGYPLTGASEYVPMLAVYDEYQRRCGFAAGALVHYGGEFAGGVWYISGVEGQEFYSNDIFMDSLLEAFEQFDAGYIAALKEKDSLARKERLPKPESKMSKISVSEDGKTLVRPDGKEFFILGVNYIGSFDCKCSQASENFKLESWRRDFAKAREAGINCFRLWIEGLDGREDIFNSIIALAEKYGIYLLLHPTAHPLSDSGELEELFGNLARMAADENAVIGYDLMNEPYITTVGSITIDAGKGAILKYGAYKRYAGTGLFSRDWVESMAKNRGGWPELGDWVGSKDALDLYAAFDMAQQYSAKYVPSKDYSSLWGLSGPMPVESTHAGLLEAVNENFAQWIGFHKKAIRQYDKQGMITVGYNSSLAALEANKSLDMVSHHLYQNPVSMEDFKKSVTTFDRLRQLWPDKPITLGEFGYSSNAKVYGGGCLGDDAAGVGEMMIHLYAFANGYSGAMSWMLSDWPVPIMEYNGPWIAKADQPKQAGFGMYRYDGTKKGAAKPIVHGLEVLSRYIKTHEPGEGIFKIHESDSPIGCGYTYKSADAFFVGDKKYSGREIEFTSPAMVNIMVVVKDNVLEITASRDVNVKINQRYFGIDAGEKKIKLLKGITHEIDPL</sequence>
<dbReference type="SUPFAM" id="SSF51445">
    <property type="entry name" value="(Trans)glycosidases"/>
    <property type="match status" value="1"/>
</dbReference>
<dbReference type="Proteomes" id="UP000188181">
    <property type="component" value="Chromosome"/>
</dbReference>
<reference evidence="2" key="1">
    <citation type="submission" date="2017-02" db="EMBL/GenBank/DDBJ databases">
        <title>Comparative genomics and description of representatives of a novel lineage of planctomycetes thriving in anoxic sediments.</title>
        <authorList>
            <person name="Spring S."/>
            <person name="Bunk B."/>
            <person name="Sproer C."/>
        </authorList>
    </citation>
    <scope>NUCLEOTIDE SEQUENCE [LARGE SCALE GENOMIC DNA]</scope>
    <source>
        <strain evidence="2">SM-Chi-D1</strain>
    </source>
</reference>
<protein>
    <submittedName>
        <fullName evidence="1">Endo-beta-mannanase</fullName>
    </submittedName>
</protein>
<dbReference type="AlphaFoldDB" id="A0A1Q2MB27"/>
<dbReference type="Gene3D" id="3.20.20.80">
    <property type="entry name" value="Glycosidases"/>
    <property type="match status" value="1"/>
</dbReference>
<dbReference type="RefSeq" id="WP_146682164.1">
    <property type="nucleotide sequence ID" value="NZ_CP019646.1"/>
</dbReference>
<evidence type="ECO:0000313" key="2">
    <source>
        <dbReference type="Proteomes" id="UP000188181"/>
    </source>
</evidence>